<dbReference type="InterPro" id="IPR005123">
    <property type="entry name" value="Oxoglu/Fe-dep_dioxygenase_dom"/>
</dbReference>
<name>A0A1M5M9V8_9BRAD</name>
<dbReference type="Gene3D" id="2.60.120.620">
    <property type="entry name" value="q2cbj1_9rhob like domain"/>
    <property type="match status" value="1"/>
</dbReference>
<accession>A0A1M5M9V8</accession>
<keyword evidence="1" id="KW-0560">Oxidoreductase</keyword>
<evidence type="ECO:0000256" key="1">
    <source>
        <dbReference type="RuleBase" id="RU003682"/>
    </source>
</evidence>
<keyword evidence="1" id="KW-0479">Metal-binding</keyword>
<evidence type="ECO:0000313" key="4">
    <source>
        <dbReference type="Proteomes" id="UP000189796"/>
    </source>
</evidence>
<proteinExistence type="inferred from homology"/>
<dbReference type="EMBL" id="LT670817">
    <property type="protein sequence ID" value="SHG74060.1"/>
    <property type="molecule type" value="Genomic_DNA"/>
</dbReference>
<dbReference type="GO" id="GO:0046872">
    <property type="term" value="F:metal ion binding"/>
    <property type="evidence" value="ECO:0007669"/>
    <property type="project" value="UniProtKB-KW"/>
</dbReference>
<dbReference type="Pfam" id="PF09859">
    <property type="entry name" value="Oxygenase-NA"/>
    <property type="match status" value="1"/>
</dbReference>
<organism evidence="3 4">
    <name type="scientific">Bradyrhizobium erythrophlei</name>
    <dbReference type="NCBI Taxonomy" id="1437360"/>
    <lineage>
        <taxon>Bacteria</taxon>
        <taxon>Pseudomonadati</taxon>
        <taxon>Pseudomonadota</taxon>
        <taxon>Alphaproteobacteria</taxon>
        <taxon>Hyphomicrobiales</taxon>
        <taxon>Nitrobacteraceae</taxon>
        <taxon>Bradyrhizobium</taxon>
    </lineage>
</organism>
<gene>
    <name evidence="3" type="ORF">SAMN05443248_2520</name>
</gene>
<dbReference type="RefSeq" id="WP_079601496.1">
    <property type="nucleotide sequence ID" value="NZ_LT670817.1"/>
</dbReference>
<dbReference type="InterPro" id="IPR018655">
    <property type="entry name" value="DUF2086"/>
</dbReference>
<evidence type="ECO:0000259" key="2">
    <source>
        <dbReference type="PROSITE" id="PS51471"/>
    </source>
</evidence>
<evidence type="ECO:0000313" key="3">
    <source>
        <dbReference type="EMBL" id="SHG74060.1"/>
    </source>
</evidence>
<comment type="similarity">
    <text evidence="1">Belongs to the iron/ascorbate-dependent oxidoreductase family.</text>
</comment>
<reference evidence="3 4" key="1">
    <citation type="submission" date="2016-11" db="EMBL/GenBank/DDBJ databases">
        <authorList>
            <person name="Jaros S."/>
            <person name="Januszkiewicz K."/>
            <person name="Wedrychowicz H."/>
        </authorList>
    </citation>
    <scope>NUCLEOTIDE SEQUENCE [LARGE SCALE GENOMIC DNA]</scope>
    <source>
        <strain evidence="3 4">GAS138</strain>
    </source>
</reference>
<dbReference type="GO" id="GO:0016491">
    <property type="term" value="F:oxidoreductase activity"/>
    <property type="evidence" value="ECO:0007669"/>
    <property type="project" value="UniProtKB-KW"/>
</dbReference>
<sequence>MKSQAKTTILPAPSSDFAARVDAIDWTEASRDLDAQGCAVLKGLLSPDECRGLAALYPDDTRFRSRVVMGRHGFGRGEYKYFSYPLPDPIAQLRPALYAQLRDVANRWNEAMGIDIRYPQGHEEFLRRCHAAGQTRPTPLLLQYGESDYNCLHQDLYGEHVFPLQVAFLLSEPGRDFTGGEFVLTEQRPRMQSRPEVVPLAQGDAVAFAVHHRPVQGTRGFYRVNLRHGVSRIRSGHRHTLGVIFHDAK</sequence>
<dbReference type="AlphaFoldDB" id="A0A1M5M9V8"/>
<protein>
    <recommendedName>
        <fullName evidence="2">Fe2OG dioxygenase domain-containing protein</fullName>
    </recommendedName>
</protein>
<dbReference type="OrthoDB" id="9781972at2"/>
<dbReference type="PROSITE" id="PS51471">
    <property type="entry name" value="FE2OG_OXY"/>
    <property type="match status" value="1"/>
</dbReference>
<dbReference type="Proteomes" id="UP000189796">
    <property type="component" value="Chromosome I"/>
</dbReference>
<feature type="domain" description="Fe2OG dioxygenase" evidence="2">
    <location>
        <begin position="135"/>
        <end position="248"/>
    </location>
</feature>
<keyword evidence="1" id="KW-0408">Iron</keyword>